<keyword evidence="3" id="KW-1185">Reference proteome</keyword>
<dbReference type="Proteomes" id="UP001423409">
    <property type="component" value="Unassembled WGS sequence"/>
</dbReference>
<gene>
    <name evidence="2" type="ORF">Dcae01_03358</name>
</gene>
<evidence type="ECO:0000313" key="2">
    <source>
        <dbReference type="EMBL" id="GAA5441817.1"/>
    </source>
</evidence>
<sequence>MAWLKRFVDNDLRYSPFLCPAPAVGTTYSDVRSSCPFN</sequence>
<evidence type="ECO:0000313" key="3">
    <source>
        <dbReference type="Proteomes" id="UP001423409"/>
    </source>
</evidence>
<protein>
    <recommendedName>
        <fullName evidence="1">PET hydrolase/cutinase-like domain-containing protein</fullName>
    </recommendedName>
</protein>
<dbReference type="InterPro" id="IPR041127">
    <property type="entry name" value="PET_hydrolase/cutinase-like"/>
</dbReference>
<feature type="domain" description="PET hydrolase/cutinase-like" evidence="1">
    <location>
        <begin position="1"/>
        <end position="36"/>
    </location>
</feature>
<comment type="caution">
    <text evidence="2">The sequence shown here is derived from an EMBL/GenBank/DDBJ whole genome shotgun (WGS) entry which is preliminary data.</text>
</comment>
<dbReference type="EMBL" id="BAABQU010000087">
    <property type="protein sequence ID" value="GAA5441817.1"/>
    <property type="molecule type" value="Genomic_DNA"/>
</dbReference>
<proteinExistence type="predicted"/>
<reference evidence="2 3" key="1">
    <citation type="submission" date="2024-02" db="EMBL/GenBank/DDBJ databases">
        <title>Deinococcus caeni NBRC 101312.</title>
        <authorList>
            <person name="Ichikawa N."/>
            <person name="Katano-Makiyama Y."/>
            <person name="Hidaka K."/>
        </authorList>
    </citation>
    <scope>NUCLEOTIDE SEQUENCE [LARGE SCALE GENOMIC DNA]</scope>
    <source>
        <strain evidence="2 3">NBRC 101312</strain>
    </source>
</reference>
<name>A0ABP9UHK7_9DEIO</name>
<evidence type="ECO:0000259" key="1">
    <source>
        <dbReference type="Pfam" id="PF12740"/>
    </source>
</evidence>
<organism evidence="2 3">
    <name type="scientific">Deinococcus caeni</name>
    <dbReference type="NCBI Taxonomy" id="569127"/>
    <lineage>
        <taxon>Bacteria</taxon>
        <taxon>Thermotogati</taxon>
        <taxon>Deinococcota</taxon>
        <taxon>Deinococci</taxon>
        <taxon>Deinococcales</taxon>
        <taxon>Deinococcaceae</taxon>
        <taxon>Deinococcus</taxon>
    </lineage>
</organism>
<accession>A0ABP9UHK7</accession>
<dbReference type="Pfam" id="PF12740">
    <property type="entry name" value="PETase"/>
    <property type="match status" value="1"/>
</dbReference>